<comment type="caution">
    <text evidence="2">The sequence shown here is derived from an EMBL/GenBank/DDBJ whole genome shotgun (WGS) entry which is preliminary data.</text>
</comment>
<dbReference type="FunFam" id="3.10.490.20:FF:000004">
    <property type="entry name" value="Cytoplasmic dynein heavy chain 2"/>
    <property type="match status" value="1"/>
</dbReference>
<reference evidence="2 3" key="1">
    <citation type="submission" date="2024-03" db="EMBL/GenBank/DDBJ databases">
        <title>The Acrasis kona genome and developmental transcriptomes reveal deep origins of eukaryotic multicellular pathways.</title>
        <authorList>
            <person name="Sheikh S."/>
            <person name="Fu C.-J."/>
            <person name="Brown M.W."/>
            <person name="Baldauf S.L."/>
        </authorList>
    </citation>
    <scope>NUCLEOTIDE SEQUENCE [LARGE SCALE GENOMIC DNA]</scope>
    <source>
        <strain evidence="2 3">ATCC MYA-3509</strain>
    </source>
</reference>
<dbReference type="InterPro" id="IPR041228">
    <property type="entry name" value="Dynein_C"/>
</dbReference>
<dbReference type="Gene3D" id="3.10.490.20">
    <property type="match status" value="1"/>
</dbReference>
<sequence length="334" mass="38071">MDWISRLENETPSWCGLPDQVNKMMLIKNASDMMQKVRMLNAQDDVIRSSPDSNANQSVQSEASSYGNTLKPLICDWLKWLPSPSSDQVLKINSNKIKHSQLCEESPLFRYFSRELTTACDLLWCVTRDLEELIAVCDGTIKVTNHHRDLIQALSKGAVPSSWRLYELPQSLLTVDAFLRDLKNRMVHYGDLCKSVTKNEKFTTDSIWLGGLFSPEAFLTAMREYVAQVQHLPLETLELQVCTEDDYDFVVSGLQMESGEYVEHKVVPTQALSTPLTNLKLKWAQAQEQQSPMLKVPFYLNSNRTTMLCTLPLQHEAQDANLLRQRGLAIIAWN</sequence>
<dbReference type="GO" id="GO:0051959">
    <property type="term" value="F:dynein light intermediate chain binding"/>
    <property type="evidence" value="ECO:0007669"/>
    <property type="project" value="InterPro"/>
</dbReference>
<dbReference type="Pfam" id="PF18199">
    <property type="entry name" value="Dynein_C"/>
    <property type="match status" value="1"/>
</dbReference>
<dbReference type="GO" id="GO:0030286">
    <property type="term" value="C:dynein complex"/>
    <property type="evidence" value="ECO:0007669"/>
    <property type="project" value="InterPro"/>
</dbReference>
<feature type="domain" description="Dynein heavy chain C-terminal" evidence="1">
    <location>
        <begin position="31"/>
        <end position="331"/>
    </location>
</feature>
<dbReference type="AlphaFoldDB" id="A0AAW2YSF9"/>
<keyword evidence="3" id="KW-1185">Reference proteome</keyword>
<dbReference type="GO" id="GO:0045505">
    <property type="term" value="F:dynein intermediate chain binding"/>
    <property type="evidence" value="ECO:0007669"/>
    <property type="project" value="InterPro"/>
</dbReference>
<dbReference type="GO" id="GO:0007018">
    <property type="term" value="P:microtubule-based movement"/>
    <property type="evidence" value="ECO:0007669"/>
    <property type="project" value="InterPro"/>
</dbReference>
<evidence type="ECO:0000259" key="1">
    <source>
        <dbReference type="Pfam" id="PF18199"/>
    </source>
</evidence>
<organism evidence="2 3">
    <name type="scientific">Acrasis kona</name>
    <dbReference type="NCBI Taxonomy" id="1008807"/>
    <lineage>
        <taxon>Eukaryota</taxon>
        <taxon>Discoba</taxon>
        <taxon>Heterolobosea</taxon>
        <taxon>Tetramitia</taxon>
        <taxon>Eutetramitia</taxon>
        <taxon>Acrasidae</taxon>
        <taxon>Acrasis</taxon>
    </lineage>
</organism>
<dbReference type="InterPro" id="IPR026983">
    <property type="entry name" value="DHC"/>
</dbReference>
<proteinExistence type="predicted"/>
<dbReference type="Gene3D" id="1.20.1270.280">
    <property type="match status" value="1"/>
</dbReference>
<dbReference type="PANTHER" id="PTHR45703:SF36">
    <property type="entry name" value="DYNEIN HEAVY CHAIN, CYTOPLASMIC"/>
    <property type="match status" value="1"/>
</dbReference>
<dbReference type="InterPro" id="IPR043160">
    <property type="entry name" value="Dynein_C_barrel"/>
</dbReference>
<accession>A0AAW2YSF9</accession>
<dbReference type="PANTHER" id="PTHR45703">
    <property type="entry name" value="DYNEIN HEAVY CHAIN"/>
    <property type="match status" value="1"/>
</dbReference>
<name>A0AAW2YSF9_9EUKA</name>
<evidence type="ECO:0000313" key="3">
    <source>
        <dbReference type="Proteomes" id="UP001431209"/>
    </source>
</evidence>
<evidence type="ECO:0000313" key="2">
    <source>
        <dbReference type="EMBL" id="KAL0479893.1"/>
    </source>
</evidence>
<dbReference type="EMBL" id="JAOPGA020000605">
    <property type="protein sequence ID" value="KAL0479893.1"/>
    <property type="molecule type" value="Genomic_DNA"/>
</dbReference>
<dbReference type="Proteomes" id="UP001431209">
    <property type="component" value="Unassembled WGS sequence"/>
</dbReference>
<gene>
    <name evidence="2" type="ORF">AKO1_007402</name>
</gene>
<protein>
    <recommendedName>
        <fullName evidence="1">Dynein heavy chain C-terminal domain-containing protein</fullName>
    </recommendedName>
</protein>